<dbReference type="AlphaFoldDB" id="A0A1B7XC03"/>
<dbReference type="InterPro" id="IPR003805">
    <property type="entry name" value="CobS"/>
</dbReference>
<dbReference type="Pfam" id="PF02654">
    <property type="entry name" value="CobS"/>
    <property type="match status" value="1"/>
</dbReference>
<evidence type="ECO:0000256" key="15">
    <source>
        <dbReference type="ARBA" id="ARBA00032605"/>
    </source>
</evidence>
<dbReference type="UniPathway" id="UPA00148">
    <property type="reaction ID" value="UER00238"/>
</dbReference>
<evidence type="ECO:0000256" key="4">
    <source>
        <dbReference type="ARBA" id="ARBA00010561"/>
    </source>
</evidence>
<evidence type="ECO:0000256" key="19">
    <source>
        <dbReference type="HAMAP-Rule" id="MF_00719"/>
    </source>
</evidence>
<feature type="transmembrane region" description="Helical" evidence="19">
    <location>
        <begin position="223"/>
        <end position="244"/>
    </location>
</feature>
<evidence type="ECO:0000256" key="10">
    <source>
        <dbReference type="ARBA" id="ARBA00022692"/>
    </source>
</evidence>
<keyword evidence="13 19" id="KW-0472">Membrane</keyword>
<comment type="similarity">
    <text evidence="4 19">Belongs to the CobS family.</text>
</comment>
<dbReference type="EMBL" id="JXMS01000016">
    <property type="protein sequence ID" value="OBQ50277.1"/>
    <property type="molecule type" value="Genomic_DNA"/>
</dbReference>
<dbReference type="PANTHER" id="PTHR34148:SF1">
    <property type="entry name" value="ADENOSYLCOBINAMIDE-GDP RIBAZOLETRANSFERASE"/>
    <property type="match status" value="1"/>
</dbReference>
<evidence type="ECO:0000256" key="5">
    <source>
        <dbReference type="ARBA" id="ARBA00013200"/>
    </source>
</evidence>
<comment type="subcellular location">
    <subcellularLocation>
        <location evidence="2 19">Cell membrane</location>
        <topology evidence="2 19">Multi-pass membrane protein</topology>
    </subcellularLocation>
</comment>
<comment type="pathway">
    <text evidence="3 19">Cofactor biosynthesis; adenosylcobalamin biosynthesis; adenosylcobalamin from cob(II)yrinate a,c-diamide: step 7/7.</text>
</comment>
<comment type="cofactor">
    <cofactor evidence="1 19">
        <name>Mg(2+)</name>
        <dbReference type="ChEBI" id="CHEBI:18420"/>
    </cofactor>
</comment>
<keyword evidence="21" id="KW-1185">Reference proteome</keyword>
<keyword evidence="7 19" id="KW-1003">Cell membrane</keyword>
<evidence type="ECO:0000256" key="18">
    <source>
        <dbReference type="ARBA" id="ARBA00049504"/>
    </source>
</evidence>
<feature type="transmembrane region" description="Helical" evidence="19">
    <location>
        <begin position="179"/>
        <end position="211"/>
    </location>
</feature>
<dbReference type="GO" id="GO:0051073">
    <property type="term" value="F:adenosylcobinamide-GDP ribazoletransferase activity"/>
    <property type="evidence" value="ECO:0007669"/>
    <property type="project" value="UniProtKB-UniRule"/>
</dbReference>
<dbReference type="PATRIC" id="fig|1560234.3.peg.881"/>
<dbReference type="OrthoDB" id="9794223at2"/>
<keyword evidence="12 19" id="KW-1133">Transmembrane helix</keyword>
<dbReference type="GO" id="GO:0005886">
    <property type="term" value="C:plasma membrane"/>
    <property type="evidence" value="ECO:0007669"/>
    <property type="project" value="UniProtKB-SubCell"/>
</dbReference>
<evidence type="ECO:0000256" key="6">
    <source>
        <dbReference type="ARBA" id="ARBA00015850"/>
    </source>
</evidence>
<evidence type="ECO:0000256" key="8">
    <source>
        <dbReference type="ARBA" id="ARBA00022573"/>
    </source>
</evidence>
<keyword evidence="9 19" id="KW-0808">Transferase</keyword>
<evidence type="ECO:0000256" key="3">
    <source>
        <dbReference type="ARBA" id="ARBA00004663"/>
    </source>
</evidence>
<evidence type="ECO:0000256" key="1">
    <source>
        <dbReference type="ARBA" id="ARBA00001946"/>
    </source>
</evidence>
<evidence type="ECO:0000256" key="2">
    <source>
        <dbReference type="ARBA" id="ARBA00004651"/>
    </source>
</evidence>
<evidence type="ECO:0000256" key="13">
    <source>
        <dbReference type="ARBA" id="ARBA00023136"/>
    </source>
</evidence>
<comment type="function">
    <text evidence="14 19">Joins adenosylcobinamide-GDP and alpha-ribazole to generate adenosylcobalamin (Ado-cobalamin). Also synthesizes adenosylcobalamin 5'-phosphate from adenosylcobinamide-GDP and alpha-ribazole 5'-phosphate.</text>
</comment>
<dbReference type="EC" id="2.7.8.26" evidence="5 19"/>
<gene>
    <name evidence="19" type="primary">cobS</name>
    <name evidence="20" type="ORF">SP90_10205</name>
</gene>
<keyword evidence="8 19" id="KW-0169">Cobalamin biosynthesis</keyword>
<feature type="transmembrane region" description="Helical" evidence="19">
    <location>
        <begin position="37"/>
        <end position="57"/>
    </location>
</feature>
<comment type="catalytic activity">
    <reaction evidence="17 19">
        <text>alpha-ribazole + adenosylcob(III)inamide-GDP = adenosylcob(III)alamin + GMP + H(+)</text>
        <dbReference type="Rhea" id="RHEA:16049"/>
        <dbReference type="ChEBI" id="CHEBI:10329"/>
        <dbReference type="ChEBI" id="CHEBI:15378"/>
        <dbReference type="ChEBI" id="CHEBI:18408"/>
        <dbReference type="ChEBI" id="CHEBI:58115"/>
        <dbReference type="ChEBI" id="CHEBI:60487"/>
        <dbReference type="EC" id="2.7.8.26"/>
    </reaction>
</comment>
<evidence type="ECO:0000256" key="7">
    <source>
        <dbReference type="ARBA" id="ARBA00022475"/>
    </source>
</evidence>
<accession>A0A1B7XC03</accession>
<evidence type="ECO:0000256" key="12">
    <source>
        <dbReference type="ARBA" id="ARBA00022989"/>
    </source>
</evidence>
<organism evidence="20 21">
    <name type="scientific">Halodesulfovibrio spirochaetisodalis</name>
    <dbReference type="NCBI Taxonomy" id="1560234"/>
    <lineage>
        <taxon>Bacteria</taxon>
        <taxon>Pseudomonadati</taxon>
        <taxon>Thermodesulfobacteriota</taxon>
        <taxon>Desulfovibrionia</taxon>
        <taxon>Desulfovibrionales</taxon>
        <taxon>Desulfovibrionaceae</taxon>
        <taxon>Halodesulfovibrio</taxon>
    </lineage>
</organism>
<keyword evidence="10 19" id="KW-0812">Transmembrane</keyword>
<name>A0A1B7XC03_9BACT</name>
<evidence type="ECO:0000313" key="21">
    <source>
        <dbReference type="Proteomes" id="UP000091979"/>
    </source>
</evidence>
<evidence type="ECO:0000256" key="16">
    <source>
        <dbReference type="ARBA" id="ARBA00032853"/>
    </source>
</evidence>
<keyword evidence="11 19" id="KW-0460">Magnesium</keyword>
<protein>
    <recommendedName>
        <fullName evidence="6 19">Adenosylcobinamide-GDP ribazoletransferase</fullName>
        <ecNumber evidence="5 19">2.7.8.26</ecNumber>
    </recommendedName>
    <alternativeName>
        <fullName evidence="16 19">Cobalamin synthase</fullName>
    </alternativeName>
    <alternativeName>
        <fullName evidence="15 19">Cobalamin-5'-phosphate synthase</fullName>
    </alternativeName>
</protein>
<feature type="transmembrane region" description="Helical" evidence="19">
    <location>
        <begin position="139"/>
        <end position="158"/>
    </location>
</feature>
<dbReference type="RefSeq" id="WP_066855408.1">
    <property type="nucleotide sequence ID" value="NZ_JXMS01000016.1"/>
</dbReference>
<dbReference type="GO" id="GO:0009236">
    <property type="term" value="P:cobalamin biosynthetic process"/>
    <property type="evidence" value="ECO:0007669"/>
    <property type="project" value="UniProtKB-UniRule"/>
</dbReference>
<dbReference type="GO" id="GO:0008818">
    <property type="term" value="F:cobalamin 5'-phosphate synthase activity"/>
    <property type="evidence" value="ECO:0007669"/>
    <property type="project" value="UniProtKB-UniRule"/>
</dbReference>
<dbReference type="Proteomes" id="UP000091979">
    <property type="component" value="Unassembled WGS sequence"/>
</dbReference>
<feature type="transmembrane region" description="Helical" evidence="19">
    <location>
        <begin position="63"/>
        <end position="79"/>
    </location>
</feature>
<sequence length="245" mass="26816">MLTQFWTEYLTALSFMTRLGCARMCTSEEIAATMRQFYAVGLTVGALITFPFALGIFSEHPWVQAWLWVFLSIWVTRALHWDGWADIWDGWGSCAEGERFWQIVKDSRVGAFGAIAMVVGILGQTILAHEIFLQGQWQVLIFAPIAGRVTAVIIGGLGDAPRESTQGRLFLQGATNQTIAVQSVLALITGILFCGILPTLYTVILCALMVWSYLRLAKVQGGINGDFLGATVVGGELAAMLAFLM</sequence>
<evidence type="ECO:0000256" key="11">
    <source>
        <dbReference type="ARBA" id="ARBA00022842"/>
    </source>
</evidence>
<evidence type="ECO:0000256" key="17">
    <source>
        <dbReference type="ARBA" id="ARBA00048623"/>
    </source>
</evidence>
<comment type="catalytic activity">
    <reaction evidence="18 19">
        <text>alpha-ribazole 5'-phosphate + adenosylcob(III)inamide-GDP = adenosylcob(III)alamin 5'-phosphate + GMP + H(+)</text>
        <dbReference type="Rhea" id="RHEA:23560"/>
        <dbReference type="ChEBI" id="CHEBI:15378"/>
        <dbReference type="ChEBI" id="CHEBI:57918"/>
        <dbReference type="ChEBI" id="CHEBI:58115"/>
        <dbReference type="ChEBI" id="CHEBI:60487"/>
        <dbReference type="ChEBI" id="CHEBI:60493"/>
        <dbReference type="EC" id="2.7.8.26"/>
    </reaction>
</comment>
<comment type="caution">
    <text evidence="20">The sequence shown here is derived from an EMBL/GenBank/DDBJ whole genome shotgun (WGS) entry which is preliminary data.</text>
</comment>
<dbReference type="STRING" id="1560234.SP90_10205"/>
<feature type="transmembrane region" description="Helical" evidence="19">
    <location>
        <begin position="109"/>
        <end position="127"/>
    </location>
</feature>
<evidence type="ECO:0000256" key="14">
    <source>
        <dbReference type="ARBA" id="ARBA00025228"/>
    </source>
</evidence>
<dbReference type="PANTHER" id="PTHR34148">
    <property type="entry name" value="ADENOSYLCOBINAMIDE-GDP RIBAZOLETRANSFERASE"/>
    <property type="match status" value="1"/>
</dbReference>
<evidence type="ECO:0000313" key="20">
    <source>
        <dbReference type="EMBL" id="OBQ50277.1"/>
    </source>
</evidence>
<reference evidence="20 21" key="1">
    <citation type="submission" date="2015-01" db="EMBL/GenBank/DDBJ databases">
        <title>Desulfovibrio sp. JC271 draft genome sequence.</title>
        <authorList>
            <person name="Shivani Y."/>
            <person name="Subhash Y."/>
            <person name="Sasikala C."/>
            <person name="Ramana C.V."/>
        </authorList>
    </citation>
    <scope>NUCLEOTIDE SEQUENCE [LARGE SCALE GENOMIC DNA]</scope>
    <source>
        <strain evidence="20 21">JC271</strain>
    </source>
</reference>
<proteinExistence type="inferred from homology"/>
<evidence type="ECO:0000256" key="9">
    <source>
        <dbReference type="ARBA" id="ARBA00022679"/>
    </source>
</evidence>
<dbReference type="HAMAP" id="MF_00719">
    <property type="entry name" value="CobS"/>
    <property type="match status" value="1"/>
</dbReference>